<dbReference type="Proteomes" id="UP001055879">
    <property type="component" value="Linkage Group LG16"/>
</dbReference>
<organism evidence="1 2">
    <name type="scientific">Arctium lappa</name>
    <name type="common">Greater burdock</name>
    <name type="synonym">Lappa major</name>
    <dbReference type="NCBI Taxonomy" id="4217"/>
    <lineage>
        <taxon>Eukaryota</taxon>
        <taxon>Viridiplantae</taxon>
        <taxon>Streptophyta</taxon>
        <taxon>Embryophyta</taxon>
        <taxon>Tracheophyta</taxon>
        <taxon>Spermatophyta</taxon>
        <taxon>Magnoliopsida</taxon>
        <taxon>eudicotyledons</taxon>
        <taxon>Gunneridae</taxon>
        <taxon>Pentapetalae</taxon>
        <taxon>asterids</taxon>
        <taxon>campanulids</taxon>
        <taxon>Asterales</taxon>
        <taxon>Asteraceae</taxon>
        <taxon>Carduoideae</taxon>
        <taxon>Cardueae</taxon>
        <taxon>Arctiinae</taxon>
        <taxon>Arctium</taxon>
    </lineage>
</organism>
<name>A0ACB8XMC1_ARCLA</name>
<accession>A0ACB8XMC1</accession>
<proteinExistence type="predicted"/>
<gene>
    <name evidence="1" type="ORF">L6452_40386</name>
</gene>
<reference evidence="1 2" key="2">
    <citation type="journal article" date="2022" name="Mol. Ecol. Resour.">
        <title>The genomes of chicory, endive, great burdock and yacon provide insights into Asteraceae paleo-polyploidization history and plant inulin production.</title>
        <authorList>
            <person name="Fan W."/>
            <person name="Wang S."/>
            <person name="Wang H."/>
            <person name="Wang A."/>
            <person name="Jiang F."/>
            <person name="Liu H."/>
            <person name="Zhao H."/>
            <person name="Xu D."/>
            <person name="Zhang Y."/>
        </authorList>
    </citation>
    <scope>NUCLEOTIDE SEQUENCE [LARGE SCALE GENOMIC DNA]</scope>
    <source>
        <strain evidence="2">cv. Niubang</strain>
    </source>
</reference>
<keyword evidence="2" id="KW-1185">Reference proteome</keyword>
<evidence type="ECO:0000313" key="2">
    <source>
        <dbReference type="Proteomes" id="UP001055879"/>
    </source>
</evidence>
<reference evidence="2" key="1">
    <citation type="journal article" date="2022" name="Mol. Ecol. Resour.">
        <title>The genomes of chicory, endive, great burdock and yacon provide insights into Asteraceae palaeo-polyploidization history and plant inulin production.</title>
        <authorList>
            <person name="Fan W."/>
            <person name="Wang S."/>
            <person name="Wang H."/>
            <person name="Wang A."/>
            <person name="Jiang F."/>
            <person name="Liu H."/>
            <person name="Zhao H."/>
            <person name="Xu D."/>
            <person name="Zhang Y."/>
        </authorList>
    </citation>
    <scope>NUCLEOTIDE SEQUENCE [LARGE SCALE GENOMIC DNA]</scope>
    <source>
        <strain evidence="2">cv. Niubang</strain>
    </source>
</reference>
<sequence>MGSSTPLVESQKISYFGTILFIGNWMAEIGEKGKEIRRRAAISVLIGTRRCSPPENTLRPSSPICENRFEIESEKDFNKISSLDSNQKSI</sequence>
<evidence type="ECO:0000313" key="1">
    <source>
        <dbReference type="EMBL" id="KAI3669160.1"/>
    </source>
</evidence>
<comment type="caution">
    <text evidence="1">The sequence shown here is derived from an EMBL/GenBank/DDBJ whole genome shotgun (WGS) entry which is preliminary data.</text>
</comment>
<protein>
    <submittedName>
        <fullName evidence="1">Uncharacterized protein</fullName>
    </submittedName>
</protein>
<dbReference type="EMBL" id="CM042062">
    <property type="protein sequence ID" value="KAI3669160.1"/>
    <property type="molecule type" value="Genomic_DNA"/>
</dbReference>